<dbReference type="PANTHER" id="PTHR21578:SF9">
    <property type="entry name" value="RING-TYPE DOMAIN-CONTAINING PROTEIN"/>
    <property type="match status" value="1"/>
</dbReference>
<dbReference type="SUPFAM" id="SSF57850">
    <property type="entry name" value="RING/U-box"/>
    <property type="match status" value="1"/>
</dbReference>
<accession>A0A260Z7T2</accession>
<dbReference type="InterPro" id="IPR013083">
    <property type="entry name" value="Znf_RING/FYVE/PHD"/>
</dbReference>
<dbReference type="Proteomes" id="UP000216624">
    <property type="component" value="Unassembled WGS sequence"/>
</dbReference>
<protein>
    <submittedName>
        <fullName evidence="1">Uncharacterized protein</fullName>
    </submittedName>
</protein>
<dbReference type="PROSITE" id="PS50089">
    <property type="entry name" value="ZF_RING_2"/>
    <property type="match status" value="1"/>
</dbReference>
<dbReference type="HOGENOM" id="CLU_957224_0_0_1"/>
<gene>
    <name evidence="1" type="ORF">FL82_16696</name>
</gene>
<dbReference type="OMA" id="QIIGCAT"/>
<organism evidence="1 2">
    <name type="scientific">Caenorhabditis remanei</name>
    <name type="common">Caenorhabditis vulgaris</name>
    <dbReference type="NCBI Taxonomy" id="31234"/>
    <lineage>
        <taxon>Eukaryota</taxon>
        <taxon>Metazoa</taxon>
        <taxon>Ecdysozoa</taxon>
        <taxon>Nematoda</taxon>
        <taxon>Chromadorea</taxon>
        <taxon>Rhabditida</taxon>
        <taxon>Rhabditina</taxon>
        <taxon>Rhabditomorpha</taxon>
        <taxon>Rhabditoidea</taxon>
        <taxon>Rhabditidae</taxon>
        <taxon>Peloderinae</taxon>
        <taxon>Caenorhabditis</taxon>
    </lineage>
</organism>
<dbReference type="PANTHER" id="PTHR21578">
    <property type="entry name" value="PROTEIN CBG03826"/>
    <property type="match status" value="1"/>
</dbReference>
<reference evidence="1" key="1">
    <citation type="submission" date="2017-08" db="EMBL/GenBank/DDBJ databases">
        <authorList>
            <person name="de Groot N.N."/>
        </authorList>
    </citation>
    <scope>NUCLEOTIDE SEQUENCE [LARGE SCALE GENOMIC DNA]</scope>
    <source>
        <strain evidence="1">PX439</strain>
    </source>
</reference>
<proteinExistence type="predicted"/>
<comment type="caution">
    <text evidence="1">The sequence shown here is derived from an EMBL/GenBank/DDBJ whole genome shotgun (WGS) entry which is preliminary data.</text>
</comment>
<dbReference type="STRING" id="31234.E3M396"/>
<dbReference type="Gene3D" id="3.30.40.10">
    <property type="entry name" value="Zinc/RING finger domain, C3HC4 (zinc finger)"/>
    <property type="match status" value="1"/>
</dbReference>
<evidence type="ECO:0000313" key="2">
    <source>
        <dbReference type="Proteomes" id="UP000216624"/>
    </source>
</evidence>
<keyword evidence="2" id="KW-1185">Reference proteome</keyword>
<dbReference type="KEGG" id="crq:GCK72_000688"/>
<dbReference type="InterPro" id="IPR001841">
    <property type="entry name" value="Znf_RING"/>
</dbReference>
<dbReference type="GO" id="GO:0008270">
    <property type="term" value="F:zinc ion binding"/>
    <property type="evidence" value="ECO:0007669"/>
    <property type="project" value="UniProtKB-KW"/>
</dbReference>
<dbReference type="OrthoDB" id="5876710at2759"/>
<evidence type="ECO:0000313" key="1">
    <source>
        <dbReference type="EMBL" id="OZF81746.1"/>
    </source>
</evidence>
<sequence>MAPPRRSIFIFENVDIPEQIEEMRRYEQEMKDRALAESIQRGELMGTEDDDEEIAAVPATPQVPNDALVDVDDSDESLVDAPIPAPVQTPPPVEIRRSQRNSVVIDLTNDSPPGPIRNPRSRRSPFTRLTQQPHPYIISSRVQLASTSQRVSIIDHRVNGDNNEIAAEPQFPSDSSQPSTSRGITHSPIRIGTPVTTWGECLMCFDSPIEPQGCNKCHQILGCKTCVENWYQSSGCPSCPLCRRKWHRKPDVSRMDLVARRRNTKNSRRSQRVHRSVPVAAE</sequence>
<name>A0A260Z7T2_CAERE</name>
<dbReference type="EMBL" id="NMWX01000238">
    <property type="protein sequence ID" value="OZF81746.1"/>
    <property type="molecule type" value="Genomic_DNA"/>
</dbReference>
<dbReference type="eggNOG" id="ENOG502SF7S">
    <property type="taxonomic scope" value="Eukaryota"/>
</dbReference>
<feature type="non-terminal residue" evidence="1">
    <location>
        <position position="1"/>
    </location>
</feature>
<dbReference type="CTD" id="9821217"/>